<dbReference type="AlphaFoldDB" id="A0A5C6MNJ8"/>
<dbReference type="Pfam" id="PF13359">
    <property type="entry name" value="DDE_Tnp_4"/>
    <property type="match status" value="1"/>
</dbReference>
<sequence length="189" mass="21367">MSSASVLFFSPAFSSHCGLFLFQWPGYYASGVSYYWQGIGDNGLDLILTIQLTFQDLCSAPIVGYIGPDSRSVLTNKFVLKSHLRTVYEDCGIHQFLLILDLFVGDRGYALAPWLLTPLTNPQTPQEILFNQMHARSRSTIERTIGMLKGRWMCLDTEPQPREDVRPDAMMGPDCRHAVHVRARLIARL</sequence>
<dbReference type="InterPro" id="IPR027806">
    <property type="entry name" value="HARBI1_dom"/>
</dbReference>
<reference evidence="4 5" key="1">
    <citation type="submission" date="2019-04" db="EMBL/GenBank/DDBJ databases">
        <title>Chromosome genome assembly for Takifugu flavidus.</title>
        <authorList>
            <person name="Xiao S."/>
        </authorList>
    </citation>
    <scope>NUCLEOTIDE SEQUENCE [LARGE SCALE GENOMIC DNA]</scope>
    <source>
        <strain evidence="4">HTHZ2018</strain>
        <tissue evidence="4">Muscle</tissue>
    </source>
</reference>
<dbReference type="EMBL" id="RHFK02000021">
    <property type="protein sequence ID" value="TWW56359.1"/>
    <property type="molecule type" value="Genomic_DNA"/>
</dbReference>
<keyword evidence="5" id="KW-1185">Reference proteome</keyword>
<organism evidence="4 5">
    <name type="scientific">Takifugu flavidus</name>
    <name type="common">sansaifugu</name>
    <dbReference type="NCBI Taxonomy" id="433684"/>
    <lineage>
        <taxon>Eukaryota</taxon>
        <taxon>Metazoa</taxon>
        <taxon>Chordata</taxon>
        <taxon>Craniata</taxon>
        <taxon>Vertebrata</taxon>
        <taxon>Euteleostomi</taxon>
        <taxon>Actinopterygii</taxon>
        <taxon>Neopterygii</taxon>
        <taxon>Teleostei</taxon>
        <taxon>Neoteleostei</taxon>
        <taxon>Acanthomorphata</taxon>
        <taxon>Eupercaria</taxon>
        <taxon>Tetraodontiformes</taxon>
        <taxon>Tetradontoidea</taxon>
        <taxon>Tetraodontidae</taxon>
        <taxon>Takifugu</taxon>
    </lineage>
</organism>
<evidence type="ECO:0000256" key="1">
    <source>
        <dbReference type="ARBA" id="ARBA00001968"/>
    </source>
</evidence>
<evidence type="ECO:0000313" key="5">
    <source>
        <dbReference type="Proteomes" id="UP000324091"/>
    </source>
</evidence>
<comment type="caution">
    <text evidence="4">The sequence shown here is derived from an EMBL/GenBank/DDBJ whole genome shotgun (WGS) entry which is preliminary data.</text>
</comment>
<proteinExistence type="predicted"/>
<gene>
    <name evidence="4" type="ORF">D4764_08G0003460</name>
</gene>
<evidence type="ECO:0000259" key="3">
    <source>
        <dbReference type="Pfam" id="PF13359"/>
    </source>
</evidence>
<dbReference type="Proteomes" id="UP000324091">
    <property type="component" value="Chromosome 8"/>
</dbReference>
<comment type="cofactor">
    <cofactor evidence="1">
        <name>a divalent metal cation</name>
        <dbReference type="ChEBI" id="CHEBI:60240"/>
    </cofactor>
</comment>
<protein>
    <recommendedName>
        <fullName evidence="3">DDE Tnp4 domain-containing protein</fullName>
    </recommendedName>
</protein>
<evidence type="ECO:0000256" key="2">
    <source>
        <dbReference type="ARBA" id="ARBA00022723"/>
    </source>
</evidence>
<name>A0A5C6MNJ8_9TELE</name>
<feature type="domain" description="DDE Tnp4" evidence="3">
    <location>
        <begin position="85"/>
        <end position="158"/>
    </location>
</feature>
<dbReference type="GO" id="GO:0046872">
    <property type="term" value="F:metal ion binding"/>
    <property type="evidence" value="ECO:0007669"/>
    <property type="project" value="UniProtKB-KW"/>
</dbReference>
<evidence type="ECO:0000313" key="4">
    <source>
        <dbReference type="EMBL" id="TWW56359.1"/>
    </source>
</evidence>
<accession>A0A5C6MNJ8</accession>
<keyword evidence="2" id="KW-0479">Metal-binding</keyword>